<dbReference type="Proteomes" id="UP000017837">
    <property type="component" value="Unassembled WGS sequence"/>
</dbReference>
<evidence type="ECO:0000313" key="1">
    <source>
        <dbReference type="EMBL" id="ESQ94683.1"/>
    </source>
</evidence>
<gene>
    <name evidence="1" type="ORF">ABENE_00900</name>
</gene>
<protein>
    <submittedName>
        <fullName evidence="1">Uncharacterized protein</fullName>
    </submittedName>
</protein>
<dbReference type="AlphaFoldDB" id="V4RU47"/>
<dbReference type="EMBL" id="AWGB01000001">
    <property type="protein sequence ID" value="ESQ94683.1"/>
    <property type="molecule type" value="Genomic_DNA"/>
</dbReference>
<accession>V4RU47</accession>
<comment type="caution">
    <text evidence="1">The sequence shown here is derived from an EMBL/GenBank/DDBJ whole genome shotgun (WGS) entry which is preliminary data.</text>
</comment>
<sequence length="42" mass="4940">MPLVNLTIGNIYEAALEKDMIRVWGDYGEDYLYPLDMFQILD</sequence>
<dbReference type="PATRIC" id="fig|1121022.4.peg.177"/>
<name>V4RU47_9CAUL</name>
<keyword evidence="2" id="KW-1185">Reference proteome</keyword>
<reference evidence="1 2" key="1">
    <citation type="journal article" date="2014" name="Nature">
        <title>Sequential evolution of bacterial morphology by co-option of a developmental regulator.</title>
        <authorList>
            <person name="Jiang C."/>
            <person name="Brown P.J."/>
            <person name="Ducret A."/>
            <person name="Brun Y.V."/>
        </authorList>
    </citation>
    <scope>NUCLEOTIDE SEQUENCE [LARGE SCALE GENOMIC DNA]</scope>
    <source>
        <strain evidence="1 2">DSM 16100</strain>
    </source>
</reference>
<evidence type="ECO:0000313" key="2">
    <source>
        <dbReference type="Proteomes" id="UP000017837"/>
    </source>
</evidence>
<proteinExistence type="predicted"/>
<organism evidence="1 2">
    <name type="scientific">Asticcacaulis benevestitus DSM 16100 = ATCC BAA-896</name>
    <dbReference type="NCBI Taxonomy" id="1121022"/>
    <lineage>
        <taxon>Bacteria</taxon>
        <taxon>Pseudomonadati</taxon>
        <taxon>Pseudomonadota</taxon>
        <taxon>Alphaproteobacteria</taxon>
        <taxon>Caulobacterales</taxon>
        <taxon>Caulobacteraceae</taxon>
        <taxon>Asticcacaulis</taxon>
    </lineage>
</organism>